<dbReference type="SMART" id="SM00220">
    <property type="entry name" value="S_TKc"/>
    <property type="match status" value="1"/>
</dbReference>
<keyword evidence="21" id="KW-1185">Reference proteome</keyword>
<evidence type="ECO:0000256" key="12">
    <source>
        <dbReference type="ARBA" id="ARBA00022840"/>
    </source>
</evidence>
<dbReference type="Gene3D" id="1.10.510.10">
    <property type="entry name" value="Transferase(Phosphotransferase) domain 1"/>
    <property type="match status" value="1"/>
</dbReference>
<keyword evidence="16" id="KW-0325">Glycoprotein</keyword>
<dbReference type="Proteomes" id="UP000324705">
    <property type="component" value="Chromosome 2B"/>
</dbReference>
<dbReference type="FunFam" id="3.30.200.20:FF:000661">
    <property type="entry name" value="Serine-threonine protein kinase plant-type"/>
    <property type="match status" value="1"/>
</dbReference>
<dbReference type="Gene3D" id="3.30.200.20">
    <property type="entry name" value="Phosphorylase Kinase, domain 1"/>
    <property type="match status" value="1"/>
</dbReference>
<name>A0A9R1PZU9_TRITD</name>
<reference evidence="20 21" key="1">
    <citation type="submission" date="2017-09" db="EMBL/GenBank/DDBJ databases">
        <authorList>
            <consortium name="International Durum Wheat Genome Sequencing Consortium (IDWGSC)"/>
            <person name="Milanesi L."/>
        </authorList>
    </citation>
    <scope>NUCLEOTIDE SEQUENCE [LARGE SCALE GENOMIC DNA]</scope>
    <source>
        <strain evidence="21">cv. Svevo</strain>
    </source>
</reference>
<dbReference type="EMBL" id="LT934114">
    <property type="protein sequence ID" value="VAH52603.1"/>
    <property type="molecule type" value="Genomic_DNA"/>
</dbReference>
<keyword evidence="12 17" id="KW-0067">ATP-binding</keyword>
<keyword evidence="8 18" id="KW-0732">Signal</keyword>
<dbReference type="InterPro" id="IPR000719">
    <property type="entry name" value="Prot_kinase_dom"/>
</dbReference>
<comment type="subcellular location">
    <subcellularLocation>
        <location evidence="1">Cell membrane</location>
        <topology evidence="1">Single-pass membrane protein</topology>
    </subcellularLocation>
    <subcellularLocation>
        <location evidence="2">Membrane</location>
        <topology evidence="2">Single-pass type I membrane protein</topology>
    </subcellularLocation>
</comment>
<evidence type="ECO:0000256" key="15">
    <source>
        <dbReference type="ARBA" id="ARBA00023170"/>
    </source>
</evidence>
<evidence type="ECO:0000259" key="19">
    <source>
        <dbReference type="PROSITE" id="PS50011"/>
    </source>
</evidence>
<dbReference type="InterPro" id="IPR017441">
    <property type="entry name" value="Protein_kinase_ATP_BS"/>
</dbReference>
<comment type="similarity">
    <text evidence="3">Belongs to the protein kinase superfamily. Ser/Thr protein kinase family.</text>
</comment>
<dbReference type="PANTHER" id="PTHR27008">
    <property type="entry name" value="OS04G0122200 PROTEIN"/>
    <property type="match status" value="1"/>
</dbReference>
<dbReference type="Pfam" id="PF08263">
    <property type="entry name" value="LRRNT_2"/>
    <property type="match status" value="1"/>
</dbReference>
<feature type="binding site" evidence="17">
    <location>
        <position position="827"/>
    </location>
    <ligand>
        <name>ATP</name>
        <dbReference type="ChEBI" id="CHEBI:30616"/>
    </ligand>
</feature>
<dbReference type="SMART" id="SM00584">
    <property type="entry name" value="TLDc"/>
    <property type="match status" value="1"/>
</dbReference>
<dbReference type="InterPro" id="IPR011009">
    <property type="entry name" value="Kinase-like_dom_sf"/>
</dbReference>
<dbReference type="Gene3D" id="3.80.10.10">
    <property type="entry name" value="Ribonuclease Inhibitor"/>
    <property type="match status" value="5"/>
</dbReference>
<dbReference type="SMART" id="SM00369">
    <property type="entry name" value="LRR_TYP"/>
    <property type="match status" value="12"/>
</dbReference>
<dbReference type="InterPro" id="IPR006571">
    <property type="entry name" value="TLDc_dom"/>
</dbReference>
<evidence type="ECO:0000313" key="21">
    <source>
        <dbReference type="Proteomes" id="UP000324705"/>
    </source>
</evidence>
<sequence>MAMAFRLIILALVPLLATVLAAPSLPSSNDTDLDALLAFKAQLSDPLGVLRNSWATNVSFCRWVGMSCGRRQSHRVTALELPGVPLHGQLAPHLGNLSFLSVLNLTSSNLVGSIPADLGRLRRLRRLNLAHNNLSHSIPSTFGNITGLQVLDVSGNMLSGQIPTEMQGLRNLAYIALHANYLSGQIPTHLFNNTPLLSYVSFGNNSLSGSIPDSVGSLPMLDFLGLQRNQLSGPVPSAIFNMSRLRMLYMASNNLTGPVPGSNGSLSLPMLQVISLSQNYFTGPIPSGLASCKNIRIISLSQNFFTGPVPAWLGELPFLSGLLAGGNELVGQIPRVLGNLTMLTRLDLSFCKLNGEIPIELSKLRQLNILELSSNGLTGSFPTFLGNLTSLTAIGLALNLLTGSVPATLGNMRSLQLLDLGSNRFQGELGFLDGLSNCRELRLINLQVNDFSGGLPDYTGNLSKKLVSFDATGNKLTGGIPSTISNLSGVSSLILMNNQLSQSIPESITTMENLERIDISGNSFVGPIPARIGMLKRLVQLFLYNNKFSGSIPDGLGNLTLLEYISLSYNNLSSHVPASLFLLNNLVELNLSHNSLTGALPFDLGHMKQINKIDLSNNNLVGSLPDSFGQLRMLTYLSLSHNSFQNSIPYSFRNLISLGTLDLSSNNFSGTIPKYLTNLTYLTSLNLSFNELQGSIPDEGVFRNITLQSLIGNFGLCGAPRLGFLPCLDNSHSVNNGHLLKFLLPSFALTLPAIAICLYLLIRRNSLKQGEVTPAADGVHPVSHRLVSYHEVARATENFNEDNLLGVGSFGKVFKGQMDDGLVVAIKVLNMQFEQAVRSFDAECQVLRMARHRNLIRILNTCSNLDFRALLLQYMPNGSLETHLHTENSEPPGFIKRLDIMLGVSEAMEYLHHHHCQVVLHRDLKPSNVLFDEDMTAHVADFGIAKLLGDDNSMFSASMPGTIGYMPPDDEGVWGWEVSGAGKGVSVQEFTSWVISTVPGLGNCLSRYVQDRFRSSEVDPAKDGFENKDTFYGSSGFLCATYPIFRMLLPSGKEKNIMYCHLHTQLKTYEATPKPLGLAFGGSIGNERIFIDEDFSKVTVRHHAVDKTYQNGSLIPNQGYLPVAASILDFEVWGLGGQTTKRQQDIFKKREDIFSGQRRKIDLAAFGNWEDSPEKMMMDMVSDPNKARREER</sequence>
<dbReference type="InterPro" id="IPR001611">
    <property type="entry name" value="Leu-rich_rpt"/>
</dbReference>
<organism evidence="20 21">
    <name type="scientific">Triticum turgidum subsp. durum</name>
    <name type="common">Durum wheat</name>
    <name type="synonym">Triticum durum</name>
    <dbReference type="NCBI Taxonomy" id="4567"/>
    <lineage>
        <taxon>Eukaryota</taxon>
        <taxon>Viridiplantae</taxon>
        <taxon>Streptophyta</taxon>
        <taxon>Embryophyta</taxon>
        <taxon>Tracheophyta</taxon>
        <taxon>Spermatophyta</taxon>
        <taxon>Magnoliopsida</taxon>
        <taxon>Liliopsida</taxon>
        <taxon>Poales</taxon>
        <taxon>Poaceae</taxon>
        <taxon>BOP clade</taxon>
        <taxon>Pooideae</taxon>
        <taxon>Triticodae</taxon>
        <taxon>Triticeae</taxon>
        <taxon>Triticinae</taxon>
        <taxon>Triticum</taxon>
    </lineage>
</organism>
<dbReference type="InterPro" id="IPR003591">
    <property type="entry name" value="Leu-rich_rpt_typical-subtyp"/>
</dbReference>
<protein>
    <recommendedName>
        <fullName evidence="19">Protein kinase domain-containing protein</fullName>
    </recommendedName>
</protein>
<feature type="domain" description="Protein kinase" evidence="19">
    <location>
        <begin position="799"/>
        <end position="1192"/>
    </location>
</feature>
<dbReference type="GO" id="GO:0005524">
    <property type="term" value="F:ATP binding"/>
    <property type="evidence" value="ECO:0007669"/>
    <property type="project" value="UniProtKB-UniRule"/>
</dbReference>
<evidence type="ECO:0000256" key="7">
    <source>
        <dbReference type="ARBA" id="ARBA00022692"/>
    </source>
</evidence>
<keyword evidence="9" id="KW-0677">Repeat</keyword>
<keyword evidence="13" id="KW-1133">Transmembrane helix</keyword>
<dbReference type="FunFam" id="3.80.10.10:FF:000095">
    <property type="entry name" value="LRR receptor-like serine/threonine-protein kinase GSO1"/>
    <property type="match status" value="1"/>
</dbReference>
<evidence type="ECO:0000256" key="11">
    <source>
        <dbReference type="ARBA" id="ARBA00022777"/>
    </source>
</evidence>
<evidence type="ECO:0000256" key="2">
    <source>
        <dbReference type="ARBA" id="ARBA00004479"/>
    </source>
</evidence>
<keyword evidence="10 17" id="KW-0547">Nucleotide-binding</keyword>
<evidence type="ECO:0000256" key="16">
    <source>
        <dbReference type="ARBA" id="ARBA00023180"/>
    </source>
</evidence>
<evidence type="ECO:0000256" key="8">
    <source>
        <dbReference type="ARBA" id="ARBA00022729"/>
    </source>
</evidence>
<evidence type="ECO:0000256" key="17">
    <source>
        <dbReference type="PROSITE-ProRule" id="PRU10141"/>
    </source>
</evidence>
<keyword evidence="4" id="KW-1003">Cell membrane</keyword>
<proteinExistence type="inferred from homology"/>
<evidence type="ECO:0000256" key="13">
    <source>
        <dbReference type="ARBA" id="ARBA00022989"/>
    </source>
</evidence>
<evidence type="ECO:0000256" key="18">
    <source>
        <dbReference type="SAM" id="SignalP"/>
    </source>
</evidence>
<feature type="signal peptide" evidence="18">
    <location>
        <begin position="1"/>
        <end position="21"/>
    </location>
</feature>
<dbReference type="PROSITE" id="PS00108">
    <property type="entry name" value="PROTEIN_KINASE_ST"/>
    <property type="match status" value="1"/>
</dbReference>
<dbReference type="PANTHER" id="PTHR27008:SF497">
    <property type="entry name" value="OS11G0695000 PROTEIN"/>
    <property type="match status" value="1"/>
</dbReference>
<dbReference type="InterPro" id="IPR051809">
    <property type="entry name" value="Plant_receptor-like_S/T_kinase"/>
</dbReference>
<dbReference type="PROSITE" id="PS50011">
    <property type="entry name" value="PROTEIN_KINASE_DOM"/>
    <property type="match status" value="1"/>
</dbReference>
<dbReference type="Pfam" id="PF13855">
    <property type="entry name" value="LRR_8"/>
    <property type="match status" value="3"/>
</dbReference>
<keyword evidence="14" id="KW-0472">Membrane</keyword>
<gene>
    <name evidence="20" type="ORF">TRITD_2Bv1G232100</name>
</gene>
<dbReference type="InterPro" id="IPR032675">
    <property type="entry name" value="LRR_dom_sf"/>
</dbReference>
<keyword evidence="7" id="KW-0812">Transmembrane</keyword>
<evidence type="ECO:0000256" key="5">
    <source>
        <dbReference type="ARBA" id="ARBA00022614"/>
    </source>
</evidence>
<dbReference type="FunFam" id="3.80.10.10:FF:000317">
    <property type="entry name" value="Inactive leucine-rich repeat receptor-like protein kinase"/>
    <property type="match status" value="1"/>
</dbReference>
<evidence type="ECO:0000256" key="1">
    <source>
        <dbReference type="ARBA" id="ARBA00004162"/>
    </source>
</evidence>
<evidence type="ECO:0000313" key="20">
    <source>
        <dbReference type="EMBL" id="VAH52603.1"/>
    </source>
</evidence>
<dbReference type="AlphaFoldDB" id="A0A9R1PZU9"/>
<dbReference type="FunFam" id="3.80.10.10:FF:000101">
    <property type="entry name" value="LRR receptor-like serine/threonine-protein kinase ERECTA"/>
    <property type="match status" value="1"/>
</dbReference>
<evidence type="ECO:0000256" key="6">
    <source>
        <dbReference type="ARBA" id="ARBA00022679"/>
    </source>
</evidence>
<keyword evidence="5" id="KW-0433">Leucine-rich repeat</keyword>
<dbReference type="InterPro" id="IPR013210">
    <property type="entry name" value="LRR_N_plant-typ"/>
</dbReference>
<keyword evidence="15" id="KW-0675">Receptor</keyword>
<feature type="chain" id="PRO_5040395699" description="Protein kinase domain-containing protein" evidence="18">
    <location>
        <begin position="22"/>
        <end position="1192"/>
    </location>
</feature>
<evidence type="ECO:0000256" key="9">
    <source>
        <dbReference type="ARBA" id="ARBA00022737"/>
    </source>
</evidence>
<dbReference type="Gramene" id="TRITD2Bv1G232100.2">
    <property type="protein sequence ID" value="TRITD2Bv1G232100.2"/>
    <property type="gene ID" value="TRITD2Bv1G232100"/>
</dbReference>
<dbReference type="GO" id="GO:0004672">
    <property type="term" value="F:protein kinase activity"/>
    <property type="evidence" value="ECO:0007669"/>
    <property type="project" value="InterPro"/>
</dbReference>
<dbReference type="GO" id="GO:0005886">
    <property type="term" value="C:plasma membrane"/>
    <property type="evidence" value="ECO:0007669"/>
    <property type="project" value="UniProtKB-SubCell"/>
</dbReference>
<dbReference type="SUPFAM" id="SSF52058">
    <property type="entry name" value="L domain-like"/>
    <property type="match status" value="3"/>
</dbReference>
<dbReference type="Pfam" id="PF07534">
    <property type="entry name" value="TLD"/>
    <property type="match status" value="1"/>
</dbReference>
<evidence type="ECO:0000256" key="10">
    <source>
        <dbReference type="ARBA" id="ARBA00022741"/>
    </source>
</evidence>
<evidence type="ECO:0000256" key="14">
    <source>
        <dbReference type="ARBA" id="ARBA00023136"/>
    </source>
</evidence>
<dbReference type="SUPFAM" id="SSF56112">
    <property type="entry name" value="Protein kinase-like (PK-like)"/>
    <property type="match status" value="1"/>
</dbReference>
<accession>A0A9R1PZU9</accession>
<evidence type="ECO:0000256" key="4">
    <source>
        <dbReference type="ARBA" id="ARBA00022475"/>
    </source>
</evidence>
<dbReference type="PROSITE" id="PS00107">
    <property type="entry name" value="PROTEIN_KINASE_ATP"/>
    <property type="match status" value="1"/>
</dbReference>
<evidence type="ECO:0000256" key="3">
    <source>
        <dbReference type="ARBA" id="ARBA00008684"/>
    </source>
</evidence>
<keyword evidence="6" id="KW-0808">Transferase</keyword>
<dbReference type="InterPro" id="IPR008271">
    <property type="entry name" value="Ser/Thr_kinase_AS"/>
</dbReference>
<dbReference type="Pfam" id="PF00560">
    <property type="entry name" value="LRR_1"/>
    <property type="match status" value="6"/>
</dbReference>
<keyword evidence="11" id="KW-0418">Kinase</keyword>
<dbReference type="Pfam" id="PF00069">
    <property type="entry name" value="Pkinase"/>
    <property type="match status" value="1"/>
</dbReference>